<dbReference type="AlphaFoldDB" id="A0A7D9IIU8"/>
<dbReference type="PANTHER" id="PTHR46759:SF2">
    <property type="match status" value="1"/>
</dbReference>
<feature type="region of interest" description="Disordered" evidence="1">
    <location>
        <begin position="378"/>
        <end position="421"/>
    </location>
</feature>
<evidence type="ECO:0000256" key="1">
    <source>
        <dbReference type="SAM" id="MobiDB-lite"/>
    </source>
</evidence>
<feature type="non-terminal residue" evidence="2">
    <location>
        <position position="650"/>
    </location>
</feature>
<dbReference type="Proteomes" id="UP001152795">
    <property type="component" value="Unassembled WGS sequence"/>
</dbReference>
<sequence length="650" mass="74410">LQDINGLCRFSVLGCLVLSNNCLDWSDLEGLHQTHILELSLHGNPRLEKDPYYRMHIIDCLPLVWMLDGRLITSAERQQVRKFFSESELTERPVRHKISRKKRFTPTPLQNLAVTGVFGEKTEHWMKRFSLHEKLTQELDRRRLRYLAFNLQEEFRLQSQFSNSNERKTDEEIFTAVVEQRENDREKSNMLLLLLVAALEFHIPEQVLQQTLDIAKLTKIGSHNTKDLFLLPKKQQCSMASLLLSGVKIDRDARRDDGLYDCLYLCLYDLVSEWHKLTNNHNIPRKSGVRNILAAEVVQLFCIVPAFLMLLEKDTGLLELVSSATKEPDIAEQLYSLVAEEKSKGTKPGELLQEMGSYILKKVHMKCFQFLHKPGTNILPEKPNPPLRTSSYTKSLNTKNEAPQRSQSASGFTRRQNIPKTKHDITGKKIRTSLSPNVKSLERLPALGDQVITSDQSCGHIAAMPEKNIVLVKLDRFPAHGLQQLSMRNRRADNGNRFIYVNKELLVWNCQGYWKVRETTKGNKGQPPQSGKERSSEAYLANTVRKQLPVEVWMSFSALQDSSNNPEKCGSESNGSAITQHVRELVKECIEHANITNETSVQDEIFDQDDTSLENKTIREKKLSLEDVTQPEEEEKDVQLNETTIPAEGK</sequence>
<proteinExistence type="predicted"/>
<reference evidence="2" key="1">
    <citation type="submission" date="2020-04" db="EMBL/GenBank/DDBJ databases">
        <authorList>
            <person name="Alioto T."/>
            <person name="Alioto T."/>
            <person name="Gomez Garrido J."/>
        </authorList>
    </citation>
    <scope>NUCLEOTIDE SEQUENCE</scope>
    <source>
        <strain evidence="2">A484AB</strain>
    </source>
</reference>
<organism evidence="2 3">
    <name type="scientific">Paramuricea clavata</name>
    <name type="common">Red gorgonian</name>
    <name type="synonym">Violescent sea-whip</name>
    <dbReference type="NCBI Taxonomy" id="317549"/>
    <lineage>
        <taxon>Eukaryota</taxon>
        <taxon>Metazoa</taxon>
        <taxon>Cnidaria</taxon>
        <taxon>Anthozoa</taxon>
        <taxon>Octocorallia</taxon>
        <taxon>Malacalcyonacea</taxon>
        <taxon>Plexauridae</taxon>
        <taxon>Paramuricea</taxon>
    </lineage>
</organism>
<dbReference type="OrthoDB" id="5981025at2759"/>
<protein>
    <submittedName>
        <fullName evidence="2">Uncharacterized protein</fullName>
    </submittedName>
</protein>
<comment type="caution">
    <text evidence="2">The sequence shown here is derived from an EMBL/GenBank/DDBJ whole genome shotgun (WGS) entry which is preliminary data.</text>
</comment>
<dbReference type="Gene3D" id="3.80.10.10">
    <property type="entry name" value="Ribonuclease Inhibitor"/>
    <property type="match status" value="1"/>
</dbReference>
<feature type="compositionally biased region" description="Polar residues" evidence="1">
    <location>
        <begin position="387"/>
        <end position="419"/>
    </location>
</feature>
<feature type="non-terminal residue" evidence="2">
    <location>
        <position position="1"/>
    </location>
</feature>
<feature type="region of interest" description="Disordered" evidence="1">
    <location>
        <begin position="624"/>
        <end position="650"/>
    </location>
</feature>
<name>A0A7D9IIU8_PARCT</name>
<dbReference type="InterPro" id="IPR042655">
    <property type="entry name" value="LRC72"/>
</dbReference>
<dbReference type="PANTHER" id="PTHR46759">
    <property type="entry name" value="LEUCINE-RICH REPEAT-CONTAINING PROTEIN 72"/>
    <property type="match status" value="1"/>
</dbReference>
<evidence type="ECO:0000313" key="2">
    <source>
        <dbReference type="EMBL" id="CAB4007878.1"/>
    </source>
</evidence>
<keyword evidence="3" id="KW-1185">Reference proteome</keyword>
<dbReference type="EMBL" id="CACRXK020005944">
    <property type="protein sequence ID" value="CAB4007878.1"/>
    <property type="molecule type" value="Genomic_DNA"/>
</dbReference>
<dbReference type="SUPFAM" id="SSF52058">
    <property type="entry name" value="L domain-like"/>
    <property type="match status" value="1"/>
</dbReference>
<dbReference type="InterPro" id="IPR032675">
    <property type="entry name" value="LRR_dom_sf"/>
</dbReference>
<gene>
    <name evidence="2" type="ORF">PACLA_8A007957</name>
</gene>
<accession>A0A7D9IIU8</accession>
<evidence type="ECO:0000313" key="3">
    <source>
        <dbReference type="Proteomes" id="UP001152795"/>
    </source>
</evidence>